<name>A0ABS3HQ70_9ENTE</name>
<feature type="transmembrane region" description="Helical" evidence="1">
    <location>
        <begin position="12"/>
        <end position="30"/>
    </location>
</feature>
<keyword evidence="1" id="KW-0812">Transmembrane</keyword>
<protein>
    <submittedName>
        <fullName evidence="2">Uncharacterized protein</fullName>
    </submittedName>
</protein>
<sequence length="188" mass="21625">MYEIRFLKKHKILLASIIAGVLIIFLYAQLGVLGKRYELKKELHADISQEQLVSATLKKNKKNLEKMPELVKSNEIKGFTTSDEIAKELTTIEKKFQAVNVDVISLTMAEEDYFRDEKRSNEVIRRKVVTMDVTADTDKDLEAFIKDIESNKQRVAKIKSVDYKASSGINEVAAATIEFYMYYVQMED</sequence>
<evidence type="ECO:0000313" key="3">
    <source>
        <dbReference type="Proteomes" id="UP000664857"/>
    </source>
</evidence>
<reference evidence="2 3" key="1">
    <citation type="submission" date="2021-03" db="EMBL/GenBank/DDBJ databases">
        <title>Enterococcal diversity collection.</title>
        <authorList>
            <person name="Gilmore M.S."/>
            <person name="Schwartzman J."/>
            <person name="Van Tyne D."/>
            <person name="Martin M."/>
            <person name="Earl A.M."/>
            <person name="Manson A.L."/>
            <person name="Straub T."/>
            <person name="Salamzade R."/>
            <person name="Saavedra J."/>
            <person name="Lebreton F."/>
            <person name="Prichula J."/>
            <person name="Schaufler K."/>
            <person name="Gaca A."/>
            <person name="Sgardioli B."/>
            <person name="Wagenaar J."/>
            <person name="Strong T."/>
        </authorList>
    </citation>
    <scope>NUCLEOTIDE SEQUENCE [LARGE SCALE GENOMIC DNA]</scope>
    <source>
        <strain evidence="2 3">DIV0080</strain>
    </source>
</reference>
<accession>A0ABS3HQ70</accession>
<keyword evidence="1" id="KW-1133">Transmembrane helix</keyword>
<evidence type="ECO:0000256" key="1">
    <source>
        <dbReference type="SAM" id="Phobius"/>
    </source>
</evidence>
<keyword evidence="1" id="KW-0472">Membrane</keyword>
<keyword evidence="3" id="KW-1185">Reference proteome</keyword>
<gene>
    <name evidence="2" type="ORF">DOK76_02295</name>
</gene>
<comment type="caution">
    <text evidence="2">The sequence shown here is derived from an EMBL/GenBank/DDBJ whole genome shotgun (WGS) entry which is preliminary data.</text>
</comment>
<dbReference type="Proteomes" id="UP000664857">
    <property type="component" value="Unassembled WGS sequence"/>
</dbReference>
<dbReference type="RefSeq" id="WP_206964696.1">
    <property type="nucleotide sequence ID" value="NZ_JAFLVX010000007.1"/>
</dbReference>
<proteinExistence type="predicted"/>
<evidence type="ECO:0000313" key="2">
    <source>
        <dbReference type="EMBL" id="MBO0475883.1"/>
    </source>
</evidence>
<dbReference type="EMBL" id="JAFLVX010000007">
    <property type="protein sequence ID" value="MBO0475883.1"/>
    <property type="molecule type" value="Genomic_DNA"/>
</dbReference>
<organism evidence="2 3">
    <name type="scientific">Candidatus Vagococcus giribetii</name>
    <dbReference type="NCBI Taxonomy" id="2230876"/>
    <lineage>
        <taxon>Bacteria</taxon>
        <taxon>Bacillati</taxon>
        <taxon>Bacillota</taxon>
        <taxon>Bacilli</taxon>
        <taxon>Lactobacillales</taxon>
        <taxon>Enterococcaceae</taxon>
        <taxon>Vagococcus</taxon>
    </lineage>
</organism>